<protein>
    <recommendedName>
        <fullName evidence="3">Dinitrogenase iron-molybdenum cofactor biosynthesis domain-containing protein</fullName>
    </recommendedName>
</protein>
<proteinExistence type="predicted"/>
<evidence type="ECO:0000313" key="1">
    <source>
        <dbReference type="EMBL" id="XFO64536.1"/>
    </source>
</evidence>
<accession>A0ABZ3IFS3</accession>
<organism evidence="1 2">
    <name type="scientific">Sporomusa silvacetica DSM 10669</name>
    <dbReference type="NCBI Taxonomy" id="1123289"/>
    <lineage>
        <taxon>Bacteria</taxon>
        <taxon>Bacillati</taxon>
        <taxon>Bacillota</taxon>
        <taxon>Negativicutes</taxon>
        <taxon>Selenomonadales</taxon>
        <taxon>Sporomusaceae</taxon>
        <taxon>Sporomusa</taxon>
    </lineage>
</organism>
<gene>
    <name evidence="1" type="ORF">SPSIL_006380</name>
</gene>
<keyword evidence="2" id="KW-1185">Reference proteome</keyword>
<sequence length="58" mass="6316">MHDSMGFALWGLIGGIIRVIGSNSNRETVKNLNKAGIHMYSIEEYSGKIVKLIVASPV</sequence>
<dbReference type="Proteomes" id="UP000216752">
    <property type="component" value="Chromosome"/>
</dbReference>
<name>A0ABZ3IFS3_9FIRM</name>
<evidence type="ECO:0008006" key="3">
    <source>
        <dbReference type="Google" id="ProtNLM"/>
    </source>
</evidence>
<reference evidence="1" key="1">
    <citation type="submission" date="2024-05" db="EMBL/GenBank/DDBJ databases">
        <title>Isolation and characterization of Sporomusa carbonis sp. nov., a carboxydotrophic hydrogenogen in the genus of Sporomusa isolated from a charcoal burning pile.</title>
        <authorList>
            <person name="Boeer T."/>
            <person name="Rosenbaum F."/>
            <person name="Eysell L."/>
            <person name="Mueller V."/>
            <person name="Daniel R."/>
            <person name="Poehlein A."/>
        </authorList>
    </citation>
    <scope>NUCLEOTIDE SEQUENCE [LARGE SCALE GENOMIC DNA]</scope>
    <source>
        <strain evidence="1">DSM 10669</strain>
    </source>
</reference>
<dbReference type="EMBL" id="CP155573">
    <property type="protein sequence ID" value="XFO64536.1"/>
    <property type="molecule type" value="Genomic_DNA"/>
</dbReference>
<evidence type="ECO:0000313" key="2">
    <source>
        <dbReference type="Proteomes" id="UP000216752"/>
    </source>
</evidence>